<dbReference type="SMART" id="SM00852">
    <property type="entry name" value="MoCF_biosynth"/>
    <property type="match status" value="1"/>
</dbReference>
<dbReference type="InterPro" id="IPR036425">
    <property type="entry name" value="MoaB/Mog-like_dom_sf"/>
</dbReference>
<feature type="signal peptide" evidence="2">
    <location>
        <begin position="1"/>
        <end position="18"/>
    </location>
</feature>
<evidence type="ECO:0000259" key="3">
    <source>
        <dbReference type="SMART" id="SM00852"/>
    </source>
</evidence>
<dbReference type="SUPFAM" id="SSF53218">
    <property type="entry name" value="Molybdenum cofactor biosynthesis proteins"/>
    <property type="match status" value="1"/>
</dbReference>
<protein>
    <recommendedName>
        <fullName evidence="3">MoaB/Mog domain-containing protein</fullName>
    </recommendedName>
</protein>
<feature type="region of interest" description="Disordered" evidence="1">
    <location>
        <begin position="239"/>
        <end position="272"/>
    </location>
</feature>
<name>A0A7S3SN77_EMIHU</name>
<feature type="region of interest" description="Disordered" evidence="1">
    <location>
        <begin position="515"/>
        <end position="536"/>
    </location>
</feature>
<feature type="domain" description="MoaB/Mog" evidence="3">
    <location>
        <begin position="300"/>
        <end position="479"/>
    </location>
</feature>
<dbReference type="Gene3D" id="3.40.980.10">
    <property type="entry name" value="MoaB/Mog-like domain"/>
    <property type="match status" value="1"/>
</dbReference>
<dbReference type="Pfam" id="PF00994">
    <property type="entry name" value="MoCF_biosynth"/>
    <property type="match status" value="1"/>
</dbReference>
<dbReference type="EMBL" id="HBIR01030408">
    <property type="protein sequence ID" value="CAE0559408.1"/>
    <property type="molecule type" value="Transcribed_RNA"/>
</dbReference>
<gene>
    <name evidence="4" type="ORF">EHUX00137_LOCUS23557</name>
</gene>
<dbReference type="PANTHER" id="PTHR13939">
    <property type="entry name" value="NICOTINAMIDE-NUCLEOTIDE AMIDOHYDROLASE PNCC"/>
    <property type="match status" value="1"/>
</dbReference>
<dbReference type="PANTHER" id="PTHR13939:SF0">
    <property type="entry name" value="NMN AMIDOHYDROLASE-LIKE PROTEIN YFAY"/>
    <property type="match status" value="1"/>
</dbReference>
<dbReference type="AlphaFoldDB" id="A0A7S3SN77"/>
<evidence type="ECO:0000256" key="1">
    <source>
        <dbReference type="SAM" id="MobiDB-lite"/>
    </source>
</evidence>
<dbReference type="InterPro" id="IPR001453">
    <property type="entry name" value="MoaB/Mog_dom"/>
</dbReference>
<sequence length="601" mass="60670">MRNVLRFLLLCWLSAATAVKRPAPRTPQQRSGPRFRIVIPRKEPPKKRLLPSLPALPTSAELQETALARATRLREAVKEAPSQLRQAALDAPASARRAVDEAPGRIQQAVLGAPDALRDRALRTADAFDGGVFALGFAAALVVVSGGTTLLAREAGAFLTEGGRGEVLERALLFGAILGDVQDGYVDRQAIDLDELFETGVNAMLGSLDPYTTYEDAAQAEDLTTRTTGRYGGIGITIGADEGSSARGGGGGGGESGGGGGGESGGGGRGASPAAAAKVSAAAAEAAAEAGELLAAKTAALLVVGDEILSGATADVNIQAAAAALRAGAVALRRVTVVGDDLAEIEAELRLLAATHDLVITSGGVGPTCDDVTLKAVAAAFGTQLAPSDAMRGAIRERLSGEGSPSDARPLADEVVDKMSLLPAGARLRDLPPAPGARGEASGAVQWPLLQVGHVFVLPGVPAFFAAKVNGLVAHLVSGGAPVLKRSASLSTPEVELAPLINRLAATHPAVKLGSYPSFPPQPEGAGGAAGGGGGADAAQLERTLVTLEAEADTSKTLPVFSHRCGEQVTLEAEAGSAAEVEAALADLVAAVDPAAILKTE</sequence>
<dbReference type="InterPro" id="IPR029045">
    <property type="entry name" value="ClpP/crotonase-like_dom_sf"/>
</dbReference>
<reference evidence="4" key="1">
    <citation type="submission" date="2021-01" db="EMBL/GenBank/DDBJ databases">
        <authorList>
            <person name="Corre E."/>
            <person name="Pelletier E."/>
            <person name="Niang G."/>
            <person name="Scheremetjew M."/>
            <person name="Finn R."/>
            <person name="Kale V."/>
            <person name="Holt S."/>
            <person name="Cochrane G."/>
            <person name="Meng A."/>
            <person name="Brown T."/>
            <person name="Cohen L."/>
        </authorList>
    </citation>
    <scope>NUCLEOTIDE SEQUENCE</scope>
    <source>
        <strain evidence="4">379</strain>
    </source>
</reference>
<organism evidence="4">
    <name type="scientific">Emiliania huxleyi</name>
    <name type="common">Coccolithophore</name>
    <name type="synonym">Pontosphaera huxleyi</name>
    <dbReference type="NCBI Taxonomy" id="2903"/>
    <lineage>
        <taxon>Eukaryota</taxon>
        <taxon>Haptista</taxon>
        <taxon>Haptophyta</taxon>
        <taxon>Prymnesiophyceae</taxon>
        <taxon>Isochrysidales</taxon>
        <taxon>Noelaerhabdaceae</taxon>
        <taxon>Emiliania</taxon>
    </lineage>
</organism>
<dbReference type="InterPro" id="IPR050101">
    <property type="entry name" value="CinA"/>
</dbReference>
<dbReference type="Gene3D" id="3.30.750.44">
    <property type="match status" value="1"/>
</dbReference>
<evidence type="ECO:0000313" key="4">
    <source>
        <dbReference type="EMBL" id="CAE0559408.1"/>
    </source>
</evidence>
<evidence type="ECO:0000256" key="2">
    <source>
        <dbReference type="SAM" id="SignalP"/>
    </source>
</evidence>
<keyword evidence="2" id="KW-0732">Signal</keyword>
<feature type="compositionally biased region" description="Gly residues" evidence="1">
    <location>
        <begin position="246"/>
        <end position="270"/>
    </location>
</feature>
<feature type="compositionally biased region" description="Gly residues" evidence="1">
    <location>
        <begin position="525"/>
        <end position="536"/>
    </location>
</feature>
<feature type="chain" id="PRO_5030793817" description="MoaB/Mog domain-containing protein" evidence="2">
    <location>
        <begin position="19"/>
        <end position="601"/>
    </location>
</feature>
<accession>A0A7S3SN77</accession>
<dbReference type="SUPFAM" id="SSF52096">
    <property type="entry name" value="ClpP/crotonase"/>
    <property type="match status" value="1"/>
</dbReference>
<proteinExistence type="predicted"/>